<keyword evidence="3" id="KW-1185">Reference proteome</keyword>
<evidence type="ECO:0000313" key="2">
    <source>
        <dbReference type="EMBL" id="CAL6091480.1"/>
    </source>
</evidence>
<reference evidence="1" key="1">
    <citation type="submission" date="2023-06" db="EMBL/GenBank/DDBJ databases">
        <authorList>
            <person name="Kurt Z."/>
        </authorList>
    </citation>
    <scope>NUCLEOTIDE SEQUENCE</scope>
</reference>
<organism evidence="1">
    <name type="scientific">Hexamita inflata</name>
    <dbReference type="NCBI Taxonomy" id="28002"/>
    <lineage>
        <taxon>Eukaryota</taxon>
        <taxon>Metamonada</taxon>
        <taxon>Diplomonadida</taxon>
        <taxon>Hexamitidae</taxon>
        <taxon>Hexamitinae</taxon>
        <taxon>Hexamita</taxon>
    </lineage>
</organism>
<proteinExistence type="predicted"/>
<dbReference type="EMBL" id="CAXDID020000436">
    <property type="protein sequence ID" value="CAL6091480.1"/>
    <property type="molecule type" value="Genomic_DNA"/>
</dbReference>
<comment type="caution">
    <text evidence="1">The sequence shown here is derived from an EMBL/GenBank/DDBJ whole genome shotgun (WGS) entry which is preliminary data.</text>
</comment>
<reference evidence="2 3" key="2">
    <citation type="submission" date="2024-07" db="EMBL/GenBank/DDBJ databases">
        <authorList>
            <person name="Akdeniz Z."/>
        </authorList>
    </citation>
    <scope>NUCLEOTIDE SEQUENCE [LARGE SCALE GENOMIC DNA]</scope>
</reference>
<protein>
    <submittedName>
        <fullName evidence="2">Hypothetical_protein</fullName>
    </submittedName>
</protein>
<name>A0AA86TTX5_9EUKA</name>
<dbReference type="EMBL" id="CATOUU010000377">
    <property type="protein sequence ID" value="CAI9926847.1"/>
    <property type="molecule type" value="Genomic_DNA"/>
</dbReference>
<evidence type="ECO:0000313" key="1">
    <source>
        <dbReference type="EMBL" id="CAI9926847.1"/>
    </source>
</evidence>
<dbReference type="Proteomes" id="UP001642409">
    <property type="component" value="Unassembled WGS sequence"/>
</dbReference>
<evidence type="ECO:0000313" key="3">
    <source>
        <dbReference type="Proteomes" id="UP001642409"/>
    </source>
</evidence>
<accession>A0AA86TTX5</accession>
<sequence>MKTYLDHWMANHSDSSIQQSKKPTNLLQKAFAYHLIHMEKKFVKMEQEDVIQDKNALYFHYLDHAKYMENLKKIDVVDLGRKATDRQPKEIQSLDFPLYENYQKFKRTKQIAISLTQPNFYDPNKKFTRKQLAKPLAKIGLELTPQIKDINKIVDL</sequence>
<gene>
    <name evidence="1" type="ORF">HINF_LOCUS14492</name>
    <name evidence="2" type="ORF">HINF_LOCUS65806</name>
</gene>
<dbReference type="AlphaFoldDB" id="A0AA86TTX5"/>